<evidence type="ECO:0000256" key="5">
    <source>
        <dbReference type="ARBA" id="ARBA00023125"/>
    </source>
</evidence>
<dbReference type="RefSeq" id="WP_377941890.1">
    <property type="nucleotide sequence ID" value="NZ_JBHUCX010000017.1"/>
</dbReference>
<evidence type="ECO:0000256" key="1">
    <source>
        <dbReference type="ARBA" id="ARBA00000213"/>
    </source>
</evidence>
<reference evidence="14" key="1">
    <citation type="journal article" date="2019" name="Int. J. Syst. Evol. Microbiol.">
        <title>The Global Catalogue of Microorganisms (GCM) 10K type strain sequencing project: providing services to taxonomists for standard genome sequencing and annotation.</title>
        <authorList>
            <consortium name="The Broad Institute Genomics Platform"/>
            <consortium name="The Broad Institute Genome Sequencing Center for Infectious Disease"/>
            <person name="Wu L."/>
            <person name="Ma J."/>
        </authorList>
    </citation>
    <scope>NUCLEOTIDE SEQUENCE [LARGE SCALE GENOMIC DNA]</scope>
    <source>
        <strain evidence="14">CGMCC 1.12286</strain>
    </source>
</reference>
<dbReference type="EMBL" id="JBHUCX010000017">
    <property type="protein sequence ID" value="MFD1674126.1"/>
    <property type="molecule type" value="Genomic_DNA"/>
</dbReference>
<gene>
    <name evidence="13" type="ORF">ACFSB2_05295</name>
</gene>
<dbReference type="Proteomes" id="UP001597079">
    <property type="component" value="Unassembled WGS sequence"/>
</dbReference>
<evidence type="ECO:0000256" key="10">
    <source>
        <dbReference type="ARBA" id="ARBA00032877"/>
    </source>
</evidence>
<name>A0ABW4JCM4_9BACL</name>
<dbReference type="Pfam" id="PF01131">
    <property type="entry name" value="Topoisom_bac"/>
    <property type="match status" value="1"/>
</dbReference>
<keyword evidence="4" id="KW-0799">Topoisomerase</keyword>
<comment type="similarity">
    <text evidence="2">Belongs to the type IA topoisomerase family.</text>
</comment>
<dbReference type="InterPro" id="IPR025589">
    <property type="entry name" value="Toprim_C_rpt"/>
</dbReference>
<feature type="domain" description="Topo IA-type catalytic" evidence="12">
    <location>
        <begin position="160"/>
        <end position="598"/>
    </location>
</feature>
<dbReference type="InterPro" id="IPR013826">
    <property type="entry name" value="Topo_IA_cen_sub3"/>
</dbReference>
<feature type="domain" description="Toprim" evidence="11">
    <location>
        <begin position="1"/>
        <end position="142"/>
    </location>
</feature>
<dbReference type="InterPro" id="IPR003601">
    <property type="entry name" value="Topo_IA_2"/>
</dbReference>
<evidence type="ECO:0000256" key="7">
    <source>
        <dbReference type="ARBA" id="ARBA00030003"/>
    </source>
</evidence>
<dbReference type="SUPFAM" id="SSF56712">
    <property type="entry name" value="Prokaryotic type I DNA topoisomerase"/>
    <property type="match status" value="1"/>
</dbReference>
<evidence type="ECO:0000256" key="3">
    <source>
        <dbReference type="ARBA" id="ARBA00012891"/>
    </source>
</evidence>
<dbReference type="InterPro" id="IPR013825">
    <property type="entry name" value="Topo_IA_cen_sub2"/>
</dbReference>
<dbReference type="PROSITE" id="PS52039">
    <property type="entry name" value="TOPO_IA_2"/>
    <property type="match status" value="1"/>
</dbReference>
<dbReference type="Gene3D" id="3.40.50.140">
    <property type="match status" value="1"/>
</dbReference>
<dbReference type="InterPro" id="IPR023405">
    <property type="entry name" value="Topo_IA_core_domain"/>
</dbReference>
<proteinExistence type="inferred from homology"/>
<organism evidence="13 14">
    <name type="scientific">Alicyclobacillus fodiniaquatilis</name>
    <dbReference type="NCBI Taxonomy" id="1661150"/>
    <lineage>
        <taxon>Bacteria</taxon>
        <taxon>Bacillati</taxon>
        <taxon>Bacillota</taxon>
        <taxon>Bacilli</taxon>
        <taxon>Bacillales</taxon>
        <taxon>Alicyclobacillaceae</taxon>
        <taxon>Alicyclobacillus</taxon>
    </lineage>
</organism>
<keyword evidence="14" id="KW-1185">Reference proteome</keyword>
<dbReference type="PROSITE" id="PS00396">
    <property type="entry name" value="TOPO_IA_1"/>
    <property type="match status" value="1"/>
</dbReference>
<comment type="caution">
    <text evidence="13">The sequence shown here is derived from an EMBL/GenBank/DDBJ whole genome shotgun (WGS) entry which is preliminary data.</text>
</comment>
<dbReference type="InterPro" id="IPR013824">
    <property type="entry name" value="Topo_IA_cen_sub1"/>
</dbReference>
<dbReference type="InterPro" id="IPR006171">
    <property type="entry name" value="TOPRIM_dom"/>
</dbReference>
<comment type="catalytic activity">
    <reaction evidence="1">
        <text>ATP-independent breakage of single-stranded DNA, followed by passage and rejoining.</text>
        <dbReference type="EC" id="5.6.2.1"/>
    </reaction>
</comment>
<dbReference type="Pfam" id="PF13342">
    <property type="entry name" value="Toprim_Crpt"/>
    <property type="match status" value="1"/>
</dbReference>
<dbReference type="Gene3D" id="2.70.20.10">
    <property type="entry name" value="Topoisomerase I, domain 3"/>
    <property type="match status" value="1"/>
</dbReference>
<dbReference type="SMART" id="SM00436">
    <property type="entry name" value="TOP1Bc"/>
    <property type="match status" value="1"/>
</dbReference>
<dbReference type="InterPro" id="IPR003602">
    <property type="entry name" value="Topo_IA_DNA-bd_dom"/>
</dbReference>
<dbReference type="GO" id="GO:0016853">
    <property type="term" value="F:isomerase activity"/>
    <property type="evidence" value="ECO:0007669"/>
    <property type="project" value="UniProtKB-KW"/>
</dbReference>
<dbReference type="InterPro" id="IPR000380">
    <property type="entry name" value="Topo_IA"/>
</dbReference>
<dbReference type="SMART" id="SM00493">
    <property type="entry name" value="TOPRIM"/>
    <property type="match status" value="1"/>
</dbReference>
<evidence type="ECO:0000256" key="9">
    <source>
        <dbReference type="ARBA" id="ARBA00032235"/>
    </source>
</evidence>
<dbReference type="PROSITE" id="PS50880">
    <property type="entry name" value="TOPRIM"/>
    <property type="match status" value="1"/>
</dbReference>
<accession>A0ABW4JCM4</accession>
<evidence type="ECO:0000313" key="13">
    <source>
        <dbReference type="EMBL" id="MFD1674126.1"/>
    </source>
</evidence>
<keyword evidence="5" id="KW-0238">DNA-binding</keyword>
<evidence type="ECO:0000256" key="4">
    <source>
        <dbReference type="ARBA" id="ARBA00023029"/>
    </source>
</evidence>
<dbReference type="Gene3D" id="1.10.290.10">
    <property type="entry name" value="Topoisomerase I, domain 4"/>
    <property type="match status" value="1"/>
</dbReference>
<dbReference type="Gene3D" id="1.10.460.10">
    <property type="entry name" value="Topoisomerase I, domain 2"/>
    <property type="match status" value="1"/>
</dbReference>
<sequence>MDLIVCEKPSAARDMASALGAKWDAKENLFRSGRANIAVLRGHLLRLKGLKESNPTFEATWDRSILVHLPAFPNLHDREKYAFNSSDAKLIQTLKRHFLNQGYKRIVNATDPGREGELLFWELYDYFGATTPVLRFWESEALSHEVVLRGLDNLKGTDFYGARRSAAYARQHADWYVGMNLTIAYTAASGMFLSVGTVQTPTLALVVRRDETIENWKGEKYHEISVGFDGFTAKYKPDNPYLEDRPFSLDQPTVTNMLSELKQAENGIVQSLQISDVTVLPPKPFSLTTLQIKANQKYGLTGDQTLKIAQKLYEEFKCLSYPRTDSEVVGESMKEQVNDIAAALSKTYDISFSAVHFTRHNVNNEKLTDHHALIPLKPIPDAASEQEKQIYRLVLERFFEAFSESGKDRKAKVIIQIDGHLFESTGRNQHTPGWRALFAGGTEDEEAEPSLPALFHLKEKQEISITDAPKAESKKMEPPKRYTEAELYKSMKNIANSIEDKALREAMKDVDGRLATPATQAATIELLVKRGYIARKGKQLISTVEGRTLIHTVAPELSNVIQRAKMEQLLNDFEHPKSVDEYMRDVRELVEANVRFCFEVKEEETIPTIEVDCPNCQKSLMTKRFQYACGSCDFAIPRYWGHYMLSLEDVRRLVDGQMTEVHTFKSKDKSKTFQAAIQLEDGQVKYHFPSREELSFGPCPMCSDGGVMYPRGKVLACTKCSYVLFRSIAGKELTDHQLKKLLISKSTPVIKGFQKKDKTKFDSALFLGTDGKVSFTKPR</sequence>
<dbReference type="PRINTS" id="PR00417">
    <property type="entry name" value="PRTPISMRASEI"/>
</dbReference>
<dbReference type="PANTHER" id="PTHR11390:SF21">
    <property type="entry name" value="DNA TOPOISOMERASE 3-ALPHA"/>
    <property type="match status" value="1"/>
</dbReference>
<dbReference type="SMART" id="SM00437">
    <property type="entry name" value="TOP1Ac"/>
    <property type="match status" value="1"/>
</dbReference>
<keyword evidence="6 13" id="KW-0413">Isomerase</keyword>
<evidence type="ECO:0000259" key="11">
    <source>
        <dbReference type="PROSITE" id="PS50880"/>
    </source>
</evidence>
<dbReference type="PANTHER" id="PTHR11390">
    <property type="entry name" value="PROKARYOTIC DNA TOPOISOMERASE"/>
    <property type="match status" value="1"/>
</dbReference>
<protein>
    <recommendedName>
        <fullName evidence="3">DNA topoisomerase</fullName>
        <ecNumber evidence="3">5.6.2.1</ecNumber>
    </recommendedName>
    <alternativeName>
        <fullName evidence="10">Omega-protein</fullName>
    </alternativeName>
    <alternativeName>
        <fullName evidence="9">Relaxing enzyme</fullName>
    </alternativeName>
    <alternativeName>
        <fullName evidence="7">Swivelase</fullName>
    </alternativeName>
    <alternativeName>
        <fullName evidence="8">Untwisting enzyme</fullName>
    </alternativeName>
</protein>
<evidence type="ECO:0000256" key="6">
    <source>
        <dbReference type="ARBA" id="ARBA00023235"/>
    </source>
</evidence>
<dbReference type="EC" id="5.6.2.1" evidence="3"/>
<evidence type="ECO:0000256" key="8">
    <source>
        <dbReference type="ARBA" id="ARBA00031985"/>
    </source>
</evidence>
<evidence type="ECO:0000256" key="2">
    <source>
        <dbReference type="ARBA" id="ARBA00009446"/>
    </source>
</evidence>
<dbReference type="InterPro" id="IPR013497">
    <property type="entry name" value="Topo_IA_cen"/>
</dbReference>
<evidence type="ECO:0000313" key="14">
    <source>
        <dbReference type="Proteomes" id="UP001597079"/>
    </source>
</evidence>
<dbReference type="InterPro" id="IPR023406">
    <property type="entry name" value="Topo_IA_AS"/>
</dbReference>
<evidence type="ECO:0000259" key="12">
    <source>
        <dbReference type="PROSITE" id="PS52039"/>
    </source>
</evidence>
<dbReference type="Pfam" id="PF01751">
    <property type="entry name" value="Toprim"/>
    <property type="match status" value="1"/>
</dbReference>